<dbReference type="AlphaFoldDB" id="A0A1H9L3F7"/>
<evidence type="ECO:0000256" key="3">
    <source>
        <dbReference type="ARBA" id="ARBA00023048"/>
    </source>
</evidence>
<accession>A0A1H9L3F7</accession>
<feature type="domain" description="Pyosin/cloacin translocation" evidence="4">
    <location>
        <begin position="2"/>
        <end position="44"/>
    </location>
</feature>
<evidence type="ECO:0000256" key="2">
    <source>
        <dbReference type="ARBA" id="ARBA00023022"/>
    </source>
</evidence>
<evidence type="ECO:0000313" key="6">
    <source>
        <dbReference type="Proteomes" id="UP000242515"/>
    </source>
</evidence>
<evidence type="ECO:0000259" key="4">
    <source>
        <dbReference type="Pfam" id="PF06958"/>
    </source>
</evidence>
<dbReference type="GO" id="GO:0042742">
    <property type="term" value="P:defense response to bacterium"/>
    <property type="evidence" value="ECO:0007669"/>
    <property type="project" value="UniProtKB-KW"/>
</dbReference>
<dbReference type="InterPro" id="IPR036302">
    <property type="entry name" value="Pyosin/cloacin_T_dom_sf"/>
</dbReference>
<name>A0A1H9L3F7_9GAMM</name>
<protein>
    <submittedName>
        <fullName evidence="5">S-type Pyocin</fullName>
    </submittedName>
</protein>
<keyword evidence="2" id="KW-0044">Antibiotic</keyword>
<keyword evidence="6" id="KW-1185">Reference proteome</keyword>
<dbReference type="SUPFAM" id="SSF69369">
    <property type="entry name" value="Cloacin translocation domain"/>
    <property type="match status" value="1"/>
</dbReference>
<keyword evidence="3" id="KW-0078">Bacteriocin</keyword>
<evidence type="ECO:0000313" key="5">
    <source>
        <dbReference type="EMBL" id="SER05848.1"/>
    </source>
</evidence>
<evidence type="ECO:0000256" key="1">
    <source>
        <dbReference type="ARBA" id="ARBA00022529"/>
    </source>
</evidence>
<gene>
    <name evidence="5" type="ORF">SAMN05216522_110151</name>
</gene>
<dbReference type="InterPro" id="IPR016128">
    <property type="entry name" value="Pyosin/cloacin_T_dom"/>
</dbReference>
<dbReference type="Proteomes" id="UP000242515">
    <property type="component" value="Unassembled WGS sequence"/>
</dbReference>
<keyword evidence="1" id="KW-0929">Antimicrobial</keyword>
<reference evidence="6" key="1">
    <citation type="submission" date="2016-10" db="EMBL/GenBank/DDBJ databases">
        <authorList>
            <person name="Varghese N."/>
            <person name="Submissions S."/>
        </authorList>
    </citation>
    <scope>NUCLEOTIDE SEQUENCE [LARGE SCALE GENOMIC DNA]</scope>
    <source>
        <strain evidence="6">8N4</strain>
    </source>
</reference>
<dbReference type="Pfam" id="PF06958">
    <property type="entry name" value="Pyocin_S"/>
    <property type="match status" value="1"/>
</dbReference>
<dbReference type="GO" id="GO:0031640">
    <property type="term" value="P:killing of cells of another organism"/>
    <property type="evidence" value="ECO:0007669"/>
    <property type="project" value="UniProtKB-KW"/>
</dbReference>
<sequence length="187" mass="21323">MAHTGGPVQIPDRTTVTIYPKPEEVIRDTIIVFPADSELKPVYAVFNKPYGETNAKGKYSNRPYNPDKAGGPTKNLDWKGISIDQIGVDKVKLHTSRFGDSPDNKVMIDRLESILKGELQPTDIDKRYYSHELRELERYHALGVPDGVEDESVWNDAHTATLEDYKVNEKKSHYILQRLKKPMKQQS</sequence>
<proteinExistence type="predicted"/>
<dbReference type="EMBL" id="FOGC01000010">
    <property type="protein sequence ID" value="SER05848.1"/>
    <property type="molecule type" value="Genomic_DNA"/>
</dbReference>
<organism evidence="5 6">
    <name type="scientific">Rosenbergiella nectarea</name>
    <dbReference type="NCBI Taxonomy" id="988801"/>
    <lineage>
        <taxon>Bacteria</taxon>
        <taxon>Pseudomonadati</taxon>
        <taxon>Pseudomonadota</taxon>
        <taxon>Gammaproteobacteria</taxon>
        <taxon>Enterobacterales</taxon>
        <taxon>Erwiniaceae</taxon>
        <taxon>Rosenbergiella</taxon>
    </lineage>
</organism>
<dbReference type="STRING" id="988801.SAMN05216522_110151"/>